<dbReference type="AlphaFoldDB" id="A0A1I6CZA1"/>
<protein>
    <submittedName>
        <fullName evidence="1">HSP20 family protein</fullName>
    </submittedName>
</protein>
<dbReference type="CDD" id="cd06464">
    <property type="entry name" value="ACD_sHsps-like"/>
    <property type="match status" value="1"/>
</dbReference>
<organism evidence="1 2">
    <name type="scientific">Desulfoscipio geothermicus DSM 3669</name>
    <dbReference type="NCBI Taxonomy" id="1121426"/>
    <lineage>
        <taxon>Bacteria</taxon>
        <taxon>Bacillati</taxon>
        <taxon>Bacillota</taxon>
        <taxon>Clostridia</taxon>
        <taxon>Eubacteriales</taxon>
        <taxon>Desulfallaceae</taxon>
        <taxon>Desulfoscipio</taxon>
    </lineage>
</organism>
<gene>
    <name evidence="1" type="ORF">SAMN05660706_103130</name>
</gene>
<dbReference type="InterPro" id="IPR008978">
    <property type="entry name" value="HSP20-like_chaperone"/>
</dbReference>
<dbReference type="EMBL" id="FOYM01000003">
    <property type="protein sequence ID" value="SFQ98586.1"/>
    <property type="molecule type" value="Genomic_DNA"/>
</dbReference>
<reference evidence="2" key="1">
    <citation type="submission" date="2016-10" db="EMBL/GenBank/DDBJ databases">
        <authorList>
            <person name="Varghese N."/>
            <person name="Submissions S."/>
        </authorList>
    </citation>
    <scope>NUCLEOTIDE SEQUENCE [LARGE SCALE GENOMIC DNA]</scope>
    <source>
        <strain evidence="2">DSM 3669</strain>
    </source>
</reference>
<dbReference type="STRING" id="39060.SAMN05660706_103130"/>
<dbReference type="SUPFAM" id="SSF49764">
    <property type="entry name" value="HSP20-like chaperones"/>
    <property type="match status" value="1"/>
</dbReference>
<proteinExistence type="predicted"/>
<evidence type="ECO:0000313" key="1">
    <source>
        <dbReference type="EMBL" id="SFQ98586.1"/>
    </source>
</evidence>
<dbReference type="OrthoDB" id="1806521at2"/>
<keyword evidence="2" id="KW-1185">Reference proteome</keyword>
<dbReference type="RefSeq" id="WP_092481976.1">
    <property type="nucleotide sequence ID" value="NZ_FOYM01000003.1"/>
</dbReference>
<accession>A0A1I6CZA1</accession>
<evidence type="ECO:0000313" key="2">
    <source>
        <dbReference type="Proteomes" id="UP000199584"/>
    </source>
</evidence>
<dbReference type="Proteomes" id="UP000199584">
    <property type="component" value="Unassembled WGS sequence"/>
</dbReference>
<name>A0A1I6CZA1_9FIRM</name>
<dbReference type="Gene3D" id="2.60.40.790">
    <property type="match status" value="1"/>
</dbReference>
<sequence length="165" mass="18064">MKKKDHFYGLGLGDIFRGLGDLLEVVQKMDARDGNVIKKTGEFGSSDSKGLKGAYGFSVRVGGLGGSTIQSFGNMRAGAGKVEFTEAWEPILDVFDEGDHILVVAELPGVEEEQLQLEIAENCLHLKALGIRQYEKNIVLPCNVEDDITSVFKNGIVEITLYKKK</sequence>